<dbReference type="PANTHER" id="PTHR30461">
    <property type="entry name" value="DNA-INVERTASE FROM LAMBDOID PROPHAGE"/>
    <property type="match status" value="1"/>
</dbReference>
<dbReference type="Pfam" id="PF00239">
    <property type="entry name" value="Resolvase"/>
    <property type="match status" value="1"/>
</dbReference>
<dbReference type="RefSeq" id="WP_145196997.1">
    <property type="nucleotide sequence ID" value="NZ_CP036267.1"/>
</dbReference>
<dbReference type="GO" id="GO:0000150">
    <property type="term" value="F:DNA strand exchange activity"/>
    <property type="evidence" value="ECO:0007669"/>
    <property type="project" value="InterPro"/>
</dbReference>
<dbReference type="PROSITE" id="PS51737">
    <property type="entry name" value="RECOMBINASE_DNA_BIND"/>
    <property type="match status" value="1"/>
</dbReference>
<keyword evidence="4" id="KW-1185">Reference proteome</keyword>
<dbReference type="Proteomes" id="UP000315724">
    <property type="component" value="Chromosome"/>
</dbReference>
<dbReference type="OrthoDB" id="9804620at2"/>
<organism evidence="3 4">
    <name type="scientific">Thalassoglobus polymorphus</name>
    <dbReference type="NCBI Taxonomy" id="2527994"/>
    <lineage>
        <taxon>Bacteria</taxon>
        <taxon>Pseudomonadati</taxon>
        <taxon>Planctomycetota</taxon>
        <taxon>Planctomycetia</taxon>
        <taxon>Planctomycetales</taxon>
        <taxon>Planctomycetaceae</taxon>
        <taxon>Thalassoglobus</taxon>
    </lineage>
</organism>
<evidence type="ECO:0000313" key="4">
    <source>
        <dbReference type="Proteomes" id="UP000315724"/>
    </source>
</evidence>
<dbReference type="Pfam" id="PF13408">
    <property type="entry name" value="Zn_ribbon_recom"/>
    <property type="match status" value="1"/>
</dbReference>
<reference evidence="3 4" key="1">
    <citation type="submission" date="2019-02" db="EMBL/GenBank/DDBJ databases">
        <title>Deep-cultivation of Planctomycetes and their phenomic and genomic characterization uncovers novel biology.</title>
        <authorList>
            <person name="Wiegand S."/>
            <person name="Jogler M."/>
            <person name="Boedeker C."/>
            <person name="Pinto D."/>
            <person name="Vollmers J."/>
            <person name="Rivas-Marin E."/>
            <person name="Kohn T."/>
            <person name="Peeters S.H."/>
            <person name="Heuer A."/>
            <person name="Rast P."/>
            <person name="Oberbeckmann S."/>
            <person name="Bunk B."/>
            <person name="Jeske O."/>
            <person name="Meyerdierks A."/>
            <person name="Storesund J.E."/>
            <person name="Kallscheuer N."/>
            <person name="Luecker S."/>
            <person name="Lage O.M."/>
            <person name="Pohl T."/>
            <person name="Merkel B.J."/>
            <person name="Hornburger P."/>
            <person name="Mueller R.-W."/>
            <person name="Bruemmer F."/>
            <person name="Labrenz M."/>
            <person name="Spormann A.M."/>
            <person name="Op den Camp H."/>
            <person name="Overmann J."/>
            <person name="Amann R."/>
            <person name="Jetten M.S.M."/>
            <person name="Mascher T."/>
            <person name="Medema M.H."/>
            <person name="Devos D.P."/>
            <person name="Kaster A.-K."/>
            <person name="Ovreas L."/>
            <person name="Rohde M."/>
            <person name="Galperin M.Y."/>
            <person name="Jogler C."/>
        </authorList>
    </citation>
    <scope>NUCLEOTIDE SEQUENCE [LARGE SCALE GENOMIC DNA]</scope>
    <source>
        <strain evidence="3 4">Mal48</strain>
    </source>
</reference>
<dbReference type="KEGG" id="tpol:Mal48_12490"/>
<evidence type="ECO:0008006" key="5">
    <source>
        <dbReference type="Google" id="ProtNLM"/>
    </source>
</evidence>
<dbReference type="SUPFAM" id="SSF53041">
    <property type="entry name" value="Resolvase-like"/>
    <property type="match status" value="1"/>
</dbReference>
<dbReference type="InterPro" id="IPR025827">
    <property type="entry name" value="Zn_ribbon_recom_dom"/>
</dbReference>
<accession>A0A517QK40</accession>
<gene>
    <name evidence="3" type="ORF">Mal48_12490</name>
</gene>
<evidence type="ECO:0000259" key="1">
    <source>
        <dbReference type="PROSITE" id="PS51736"/>
    </source>
</evidence>
<evidence type="ECO:0000313" key="3">
    <source>
        <dbReference type="EMBL" id="QDT32010.1"/>
    </source>
</evidence>
<sequence length="405" mass="46252">MLRPTFSLTNEYRVVIYARMSDEMQNPRSPDQQIEEVNRLIKKLNLPWKVVATYRDDGISGRYKRKRPGYQRMIRDLKSGRVQAELILVDTFERLTRAEDADEFRRKLEKNGILVLTVDSGFADPTSRSGRALSKIESIRATEEGWAKAHNVVRGKKDSVRLGHWPGGPVPFGYKLESVMVLRKGVEEIDHRLLVPNSEPAQVVRRIFDLAKKRGWAGVRIFKELKKSKEFPAEQLPSSADAVTYILKNEIYKGEYVWGRNCTGVIDDVRLRQEVPEEDWERNAAFCEPIVDPADWDFVASQRAKRGRPKDDGKSTNLPSAAGITLKYPLSGLVICQHCGRSMNASSCRPYITKAGEERRYTSYVCTGYLSGVCENSYRVPEEQLRKIVFDILLSQLFICRDQAA</sequence>
<dbReference type="InterPro" id="IPR050639">
    <property type="entry name" value="SSR_resolvase"/>
</dbReference>
<name>A0A517QK40_9PLAN</name>
<feature type="domain" description="Recombinase" evidence="2">
    <location>
        <begin position="171"/>
        <end position="309"/>
    </location>
</feature>
<dbReference type="CDD" id="cd00338">
    <property type="entry name" value="Ser_Recombinase"/>
    <property type="match status" value="1"/>
</dbReference>
<dbReference type="PANTHER" id="PTHR30461:SF23">
    <property type="entry name" value="DNA RECOMBINASE-RELATED"/>
    <property type="match status" value="1"/>
</dbReference>
<dbReference type="InterPro" id="IPR036162">
    <property type="entry name" value="Resolvase-like_N_sf"/>
</dbReference>
<dbReference type="Gene3D" id="3.40.50.1390">
    <property type="entry name" value="Resolvase, N-terminal catalytic domain"/>
    <property type="match status" value="1"/>
</dbReference>
<dbReference type="AlphaFoldDB" id="A0A517QK40"/>
<proteinExistence type="predicted"/>
<dbReference type="InterPro" id="IPR006119">
    <property type="entry name" value="Resolv_N"/>
</dbReference>
<protein>
    <recommendedName>
        <fullName evidence="5">Recombinase</fullName>
    </recommendedName>
</protein>
<dbReference type="InterPro" id="IPR038109">
    <property type="entry name" value="DNA_bind_recomb_sf"/>
</dbReference>
<dbReference type="InterPro" id="IPR011109">
    <property type="entry name" value="DNA_bind_recombinase_dom"/>
</dbReference>
<dbReference type="GO" id="GO:0003677">
    <property type="term" value="F:DNA binding"/>
    <property type="evidence" value="ECO:0007669"/>
    <property type="project" value="InterPro"/>
</dbReference>
<dbReference type="Gene3D" id="3.90.1750.20">
    <property type="entry name" value="Putative Large Serine Recombinase, Chain B, Domain 2"/>
    <property type="match status" value="1"/>
</dbReference>
<evidence type="ECO:0000259" key="2">
    <source>
        <dbReference type="PROSITE" id="PS51737"/>
    </source>
</evidence>
<dbReference type="Pfam" id="PF07508">
    <property type="entry name" value="Recombinase"/>
    <property type="match status" value="1"/>
</dbReference>
<dbReference type="SMART" id="SM00857">
    <property type="entry name" value="Resolvase"/>
    <property type="match status" value="1"/>
</dbReference>
<feature type="domain" description="Resolvase/invertase-type recombinase catalytic" evidence="1">
    <location>
        <begin position="13"/>
        <end position="163"/>
    </location>
</feature>
<dbReference type="PROSITE" id="PS51736">
    <property type="entry name" value="RECOMBINASES_3"/>
    <property type="match status" value="1"/>
</dbReference>
<dbReference type="EMBL" id="CP036267">
    <property type="protein sequence ID" value="QDT32010.1"/>
    <property type="molecule type" value="Genomic_DNA"/>
</dbReference>